<evidence type="ECO:0000313" key="1">
    <source>
        <dbReference type="EMBL" id="MBB3232342.1"/>
    </source>
</evidence>
<proteinExistence type="predicted"/>
<sequence>MSDISVTLEPPKAKAGLPFTGVHDAGLDPFHVVLAHRLQQPLARQLAGV</sequence>
<evidence type="ECO:0000313" key="2">
    <source>
        <dbReference type="Proteomes" id="UP000518892"/>
    </source>
</evidence>
<dbReference type="Proteomes" id="UP000518892">
    <property type="component" value="Unassembled WGS sequence"/>
</dbReference>
<comment type="caution">
    <text evidence="1">The sequence shown here is derived from an EMBL/GenBank/DDBJ whole genome shotgun (WGS) entry which is preliminary data.</text>
</comment>
<keyword evidence="2" id="KW-1185">Reference proteome</keyword>
<accession>A0A7W5EWL9</accession>
<dbReference type="AlphaFoldDB" id="A0A7W5EWL9"/>
<dbReference type="EMBL" id="JACHXR010000011">
    <property type="protein sequence ID" value="MBB3232342.1"/>
    <property type="molecule type" value="Genomic_DNA"/>
</dbReference>
<name>A0A7W5EWL9_9GAMM</name>
<organism evidence="1 2">
    <name type="scientific">Halomonas stenophila</name>
    <dbReference type="NCBI Taxonomy" id="795312"/>
    <lineage>
        <taxon>Bacteria</taxon>
        <taxon>Pseudomonadati</taxon>
        <taxon>Pseudomonadota</taxon>
        <taxon>Gammaproteobacteria</taxon>
        <taxon>Oceanospirillales</taxon>
        <taxon>Halomonadaceae</taxon>
        <taxon>Halomonas</taxon>
    </lineage>
</organism>
<dbReference type="RefSeq" id="WP_183384786.1">
    <property type="nucleotide sequence ID" value="NZ_JACHXR010000011.1"/>
</dbReference>
<protein>
    <submittedName>
        <fullName evidence="1">Uncharacterized protein</fullName>
    </submittedName>
</protein>
<reference evidence="1 2" key="1">
    <citation type="submission" date="2020-08" db="EMBL/GenBank/DDBJ databases">
        <title>Genomic Encyclopedia of Type Strains, Phase III (KMG-III): the genomes of soil and plant-associated and newly described type strains.</title>
        <authorList>
            <person name="Whitman W."/>
        </authorList>
    </citation>
    <scope>NUCLEOTIDE SEQUENCE [LARGE SCALE GENOMIC DNA]</scope>
    <source>
        <strain evidence="1 2">CECT 7744</strain>
    </source>
</reference>
<gene>
    <name evidence="1" type="ORF">FHR97_003210</name>
</gene>